<dbReference type="AlphaFoldDB" id="A0A931GI75"/>
<dbReference type="RefSeq" id="WP_331271429.1">
    <property type="nucleotide sequence ID" value="NZ_JADOTZ010000001.1"/>
</dbReference>
<dbReference type="EMBL" id="JADOTZ010000001">
    <property type="protein sequence ID" value="MBG6083976.1"/>
    <property type="molecule type" value="Genomic_DNA"/>
</dbReference>
<dbReference type="NCBIfam" id="TIGR03089">
    <property type="entry name" value="TIGR03089 family protein"/>
    <property type="match status" value="1"/>
</dbReference>
<proteinExistence type="predicted"/>
<dbReference type="SUPFAM" id="SSF56801">
    <property type="entry name" value="Acetyl-CoA synthetase-like"/>
    <property type="match status" value="1"/>
</dbReference>
<keyword evidence="2" id="KW-1185">Reference proteome</keyword>
<sequence>MPTHHETLRPIESLLAPLRASAAPLLTWHGPSGERVELSGRVVDNWVAKSANLLQEEYDAGPGTMVRLDMEPHWKSIALALAAWHVGATVTTRPDGPADVVVTDSPEGASGDEVLAVALPSLALSFGSDLPAGALDYASEVRSFGDVAFPEPVDAGATALVTPDAELTFGELVQEPTGTFGLAQDAGAVAFATDAQTGAVRNGISTVVHAAVVLFAAQRPLVVLGAGVEASARLLEQERVAEMLGA</sequence>
<gene>
    <name evidence="1" type="ORF">IW252_000743</name>
</gene>
<name>A0A931GI75_9MICC</name>
<organism evidence="1 2">
    <name type="scientific">Zhihengliuella flava</name>
    <dbReference type="NCBI Taxonomy" id="1285193"/>
    <lineage>
        <taxon>Bacteria</taxon>
        <taxon>Bacillati</taxon>
        <taxon>Actinomycetota</taxon>
        <taxon>Actinomycetes</taxon>
        <taxon>Micrococcales</taxon>
        <taxon>Micrococcaceae</taxon>
        <taxon>Zhihengliuella</taxon>
    </lineage>
</organism>
<protein>
    <submittedName>
        <fullName evidence="1">Uncharacterized protein (TIGR03089 family)</fullName>
    </submittedName>
</protein>
<accession>A0A931GI75</accession>
<evidence type="ECO:0000313" key="2">
    <source>
        <dbReference type="Proteomes" id="UP000625033"/>
    </source>
</evidence>
<dbReference type="Proteomes" id="UP000625033">
    <property type="component" value="Unassembled WGS sequence"/>
</dbReference>
<reference evidence="1" key="1">
    <citation type="submission" date="2020-11" db="EMBL/GenBank/DDBJ databases">
        <title>Sequencing the genomes of 1000 actinobacteria strains.</title>
        <authorList>
            <person name="Klenk H.-P."/>
        </authorList>
    </citation>
    <scope>NUCLEOTIDE SEQUENCE</scope>
    <source>
        <strain evidence="1">DSM 26152</strain>
    </source>
</reference>
<comment type="caution">
    <text evidence="1">The sequence shown here is derived from an EMBL/GenBank/DDBJ whole genome shotgun (WGS) entry which is preliminary data.</text>
</comment>
<evidence type="ECO:0000313" key="1">
    <source>
        <dbReference type="EMBL" id="MBG6083976.1"/>
    </source>
</evidence>
<dbReference type="InterPro" id="IPR017523">
    <property type="entry name" value="Rv3268"/>
</dbReference>